<gene>
    <name evidence="1" type="ORF">CEPIT_LOCUS38009</name>
</gene>
<accession>A0AAV0FX95</accession>
<evidence type="ECO:0000313" key="1">
    <source>
        <dbReference type="EMBL" id="CAH9139998.1"/>
    </source>
</evidence>
<evidence type="ECO:0000313" key="2">
    <source>
        <dbReference type="Proteomes" id="UP001152523"/>
    </source>
</evidence>
<comment type="caution">
    <text evidence="1">The sequence shown here is derived from an EMBL/GenBank/DDBJ whole genome shotgun (WGS) entry which is preliminary data.</text>
</comment>
<organism evidence="1 2">
    <name type="scientific">Cuscuta epithymum</name>
    <dbReference type="NCBI Taxonomy" id="186058"/>
    <lineage>
        <taxon>Eukaryota</taxon>
        <taxon>Viridiplantae</taxon>
        <taxon>Streptophyta</taxon>
        <taxon>Embryophyta</taxon>
        <taxon>Tracheophyta</taxon>
        <taxon>Spermatophyta</taxon>
        <taxon>Magnoliopsida</taxon>
        <taxon>eudicotyledons</taxon>
        <taxon>Gunneridae</taxon>
        <taxon>Pentapetalae</taxon>
        <taxon>asterids</taxon>
        <taxon>lamiids</taxon>
        <taxon>Solanales</taxon>
        <taxon>Convolvulaceae</taxon>
        <taxon>Cuscuteae</taxon>
        <taxon>Cuscuta</taxon>
        <taxon>Cuscuta subgen. Cuscuta</taxon>
    </lineage>
</organism>
<proteinExistence type="predicted"/>
<dbReference type="EMBL" id="CAMAPF010001022">
    <property type="protein sequence ID" value="CAH9139998.1"/>
    <property type="molecule type" value="Genomic_DNA"/>
</dbReference>
<keyword evidence="2" id="KW-1185">Reference proteome</keyword>
<dbReference type="Proteomes" id="UP001152523">
    <property type="component" value="Unassembled WGS sequence"/>
</dbReference>
<protein>
    <submittedName>
        <fullName evidence="1">Uncharacterized protein</fullName>
    </submittedName>
</protein>
<name>A0AAV0FX95_9ASTE</name>
<dbReference type="AlphaFoldDB" id="A0AAV0FX95"/>
<reference evidence="1" key="1">
    <citation type="submission" date="2022-07" db="EMBL/GenBank/DDBJ databases">
        <authorList>
            <person name="Macas J."/>
            <person name="Novak P."/>
            <person name="Neumann P."/>
        </authorList>
    </citation>
    <scope>NUCLEOTIDE SEQUENCE</scope>
</reference>
<sequence>MKTLFRDYERKKVKTDNEVRDPCCDFRMRPSTVLIISLDWMIQIPLCKLGWIEDFIIYNFHEGSFVKFRSFTHAVRRGTHDRASEARKQGSYCQSRTAVRGGTHAVHA</sequence>